<dbReference type="EnsemblPlants" id="LPERR11G19680.1">
    <property type="protein sequence ID" value="LPERR11G19680.1"/>
    <property type="gene ID" value="LPERR11G19680"/>
</dbReference>
<reference evidence="2" key="2">
    <citation type="submission" date="2013-12" db="EMBL/GenBank/DDBJ databases">
        <authorList>
            <person name="Yu Y."/>
            <person name="Lee S."/>
            <person name="de Baynast K."/>
            <person name="Wissotski M."/>
            <person name="Liu L."/>
            <person name="Talag J."/>
            <person name="Goicoechea J."/>
            <person name="Angelova A."/>
            <person name="Jetty R."/>
            <person name="Kudrna D."/>
            <person name="Golser W."/>
            <person name="Rivera L."/>
            <person name="Zhang J."/>
            <person name="Wing R."/>
        </authorList>
    </citation>
    <scope>NUCLEOTIDE SEQUENCE</scope>
</reference>
<sequence length="32" mass="3535">MSREQRTYSALSDSIGGIGSLKKINTKLSKKH</sequence>
<dbReference type="Proteomes" id="UP000032180">
    <property type="component" value="Chromosome 11"/>
</dbReference>
<accession>A0A0D9XVH8</accession>
<organism evidence="1 2">
    <name type="scientific">Leersia perrieri</name>
    <dbReference type="NCBI Taxonomy" id="77586"/>
    <lineage>
        <taxon>Eukaryota</taxon>
        <taxon>Viridiplantae</taxon>
        <taxon>Streptophyta</taxon>
        <taxon>Embryophyta</taxon>
        <taxon>Tracheophyta</taxon>
        <taxon>Spermatophyta</taxon>
        <taxon>Magnoliopsida</taxon>
        <taxon>Liliopsida</taxon>
        <taxon>Poales</taxon>
        <taxon>Poaceae</taxon>
        <taxon>BOP clade</taxon>
        <taxon>Oryzoideae</taxon>
        <taxon>Oryzeae</taxon>
        <taxon>Oryzinae</taxon>
        <taxon>Leersia</taxon>
    </lineage>
</organism>
<reference evidence="1" key="3">
    <citation type="submission" date="2015-04" db="UniProtKB">
        <authorList>
            <consortium name="EnsemblPlants"/>
        </authorList>
    </citation>
    <scope>IDENTIFICATION</scope>
</reference>
<dbReference type="HOGENOM" id="CLU_3392899_0_0_1"/>
<dbReference type="AlphaFoldDB" id="A0A0D9XVH8"/>
<evidence type="ECO:0000313" key="1">
    <source>
        <dbReference type="EnsemblPlants" id="LPERR11G19680.1"/>
    </source>
</evidence>
<dbReference type="Gramene" id="LPERR11G19680.1">
    <property type="protein sequence ID" value="LPERR11G19680.1"/>
    <property type="gene ID" value="LPERR11G19680"/>
</dbReference>
<proteinExistence type="predicted"/>
<keyword evidence="2" id="KW-1185">Reference proteome</keyword>
<evidence type="ECO:0000313" key="2">
    <source>
        <dbReference type="Proteomes" id="UP000032180"/>
    </source>
</evidence>
<reference evidence="1 2" key="1">
    <citation type="submission" date="2012-08" db="EMBL/GenBank/DDBJ databases">
        <title>Oryza genome evolution.</title>
        <authorList>
            <person name="Wing R.A."/>
        </authorList>
    </citation>
    <scope>NUCLEOTIDE SEQUENCE</scope>
</reference>
<protein>
    <submittedName>
        <fullName evidence="1">Uncharacterized protein</fullName>
    </submittedName>
</protein>
<name>A0A0D9XVH8_9ORYZ</name>